<feature type="region of interest" description="Disordered" evidence="1">
    <location>
        <begin position="1"/>
        <end position="35"/>
    </location>
</feature>
<keyword evidence="4" id="KW-1185">Reference proteome</keyword>
<dbReference type="SMART" id="SM00353">
    <property type="entry name" value="HLH"/>
    <property type="match status" value="1"/>
</dbReference>
<dbReference type="SUPFAM" id="SSF47459">
    <property type="entry name" value="HLH, helix-loop-helix DNA-binding domain"/>
    <property type="match status" value="1"/>
</dbReference>
<feature type="compositionally biased region" description="Polar residues" evidence="1">
    <location>
        <begin position="1"/>
        <end position="25"/>
    </location>
</feature>
<reference evidence="4" key="1">
    <citation type="submission" date="2017-01" db="EMBL/GenBank/DDBJ databases">
        <title>Comparative genomics of anhydrobiosis in the tardigrade Hypsibius dujardini.</title>
        <authorList>
            <person name="Yoshida Y."/>
            <person name="Koutsovoulos G."/>
            <person name="Laetsch D."/>
            <person name="Stevens L."/>
            <person name="Kumar S."/>
            <person name="Horikawa D."/>
            <person name="Ishino K."/>
            <person name="Komine S."/>
            <person name="Tomita M."/>
            <person name="Blaxter M."/>
            <person name="Arakawa K."/>
        </authorList>
    </citation>
    <scope>NUCLEOTIDE SEQUENCE [LARGE SCALE GENOMIC DNA]</scope>
    <source>
        <strain evidence="4">Z151</strain>
    </source>
</reference>
<dbReference type="PROSITE" id="PS50888">
    <property type="entry name" value="BHLH"/>
    <property type="match status" value="1"/>
</dbReference>
<dbReference type="GO" id="GO:0005634">
    <property type="term" value="C:nucleus"/>
    <property type="evidence" value="ECO:0007669"/>
    <property type="project" value="TreeGrafter"/>
</dbReference>
<dbReference type="GO" id="GO:0061564">
    <property type="term" value="P:axon development"/>
    <property type="evidence" value="ECO:0007669"/>
    <property type="project" value="TreeGrafter"/>
</dbReference>
<dbReference type="Proteomes" id="UP000192578">
    <property type="component" value="Unassembled WGS sequence"/>
</dbReference>
<dbReference type="AlphaFoldDB" id="A0A1W0WSV1"/>
<accession>A0A1W0WSV1</accession>
<feature type="compositionally biased region" description="Basic residues" evidence="1">
    <location>
        <begin position="111"/>
        <end position="125"/>
    </location>
</feature>
<feature type="compositionally biased region" description="Basic and acidic residues" evidence="1">
    <location>
        <begin position="26"/>
        <end position="35"/>
    </location>
</feature>
<dbReference type="PANTHER" id="PTHR19290">
    <property type="entry name" value="BASIC HELIX-LOOP-HELIX PROTEIN NEUROGENIN-RELATED"/>
    <property type="match status" value="1"/>
</dbReference>
<dbReference type="Pfam" id="PF00010">
    <property type="entry name" value="HLH"/>
    <property type="match status" value="1"/>
</dbReference>
<dbReference type="OrthoDB" id="10039134at2759"/>
<evidence type="ECO:0000313" key="3">
    <source>
        <dbReference type="EMBL" id="OQV18274.1"/>
    </source>
</evidence>
<name>A0A1W0WSV1_HYPEX</name>
<dbReference type="InterPro" id="IPR011598">
    <property type="entry name" value="bHLH_dom"/>
</dbReference>
<dbReference type="GO" id="GO:0007423">
    <property type="term" value="P:sensory organ development"/>
    <property type="evidence" value="ECO:0007669"/>
    <property type="project" value="TreeGrafter"/>
</dbReference>
<sequence length="125" mass="14060">MSASSSPVGPVPNMTTAASPCSSTSNRDDATVRERSRMHNLNYAFDRLRLVVPRANLADHQRLSKIATLRLAIHYIHALRSILLAGGGHIRPIRPIHGQVVSRAQQERPQKKSTHRRQQRTRNSR</sequence>
<feature type="region of interest" description="Disordered" evidence="1">
    <location>
        <begin position="95"/>
        <end position="125"/>
    </location>
</feature>
<organism evidence="3 4">
    <name type="scientific">Hypsibius exemplaris</name>
    <name type="common">Freshwater tardigrade</name>
    <dbReference type="NCBI Taxonomy" id="2072580"/>
    <lineage>
        <taxon>Eukaryota</taxon>
        <taxon>Metazoa</taxon>
        <taxon>Ecdysozoa</taxon>
        <taxon>Tardigrada</taxon>
        <taxon>Eutardigrada</taxon>
        <taxon>Parachela</taxon>
        <taxon>Hypsibioidea</taxon>
        <taxon>Hypsibiidae</taxon>
        <taxon>Hypsibius</taxon>
    </lineage>
</organism>
<evidence type="ECO:0000313" key="4">
    <source>
        <dbReference type="Proteomes" id="UP000192578"/>
    </source>
</evidence>
<dbReference type="GO" id="GO:0070888">
    <property type="term" value="F:E-box binding"/>
    <property type="evidence" value="ECO:0007669"/>
    <property type="project" value="TreeGrafter"/>
</dbReference>
<dbReference type="InterPro" id="IPR050359">
    <property type="entry name" value="bHLH_transcription_factors"/>
</dbReference>
<dbReference type="InterPro" id="IPR036638">
    <property type="entry name" value="HLH_DNA-bd_sf"/>
</dbReference>
<feature type="domain" description="BHLH" evidence="2">
    <location>
        <begin position="25"/>
        <end position="79"/>
    </location>
</feature>
<gene>
    <name evidence="3" type="ORF">BV898_07670</name>
</gene>
<comment type="caution">
    <text evidence="3">The sequence shown here is derived from an EMBL/GenBank/DDBJ whole genome shotgun (WGS) entry which is preliminary data.</text>
</comment>
<dbReference type="Gene3D" id="4.10.280.10">
    <property type="entry name" value="Helix-loop-helix DNA-binding domain"/>
    <property type="match status" value="1"/>
</dbReference>
<proteinExistence type="predicted"/>
<dbReference type="GO" id="GO:0003700">
    <property type="term" value="F:DNA-binding transcription factor activity"/>
    <property type="evidence" value="ECO:0007669"/>
    <property type="project" value="TreeGrafter"/>
</dbReference>
<dbReference type="EMBL" id="MTYJ01000051">
    <property type="protein sequence ID" value="OQV18274.1"/>
    <property type="molecule type" value="Genomic_DNA"/>
</dbReference>
<protein>
    <recommendedName>
        <fullName evidence="2">BHLH domain-containing protein</fullName>
    </recommendedName>
</protein>
<dbReference type="GO" id="GO:0046983">
    <property type="term" value="F:protein dimerization activity"/>
    <property type="evidence" value="ECO:0007669"/>
    <property type="project" value="InterPro"/>
</dbReference>
<evidence type="ECO:0000256" key="1">
    <source>
        <dbReference type="SAM" id="MobiDB-lite"/>
    </source>
</evidence>
<evidence type="ECO:0000259" key="2">
    <source>
        <dbReference type="PROSITE" id="PS50888"/>
    </source>
</evidence>
<dbReference type="GO" id="GO:0045944">
    <property type="term" value="P:positive regulation of transcription by RNA polymerase II"/>
    <property type="evidence" value="ECO:0007669"/>
    <property type="project" value="TreeGrafter"/>
</dbReference>